<dbReference type="Pfam" id="PF01404">
    <property type="entry name" value="Ephrin_lbd"/>
    <property type="match status" value="1"/>
</dbReference>
<keyword evidence="14" id="KW-1185">Reference proteome</keyword>
<feature type="domain" description="Protein kinase" evidence="9">
    <location>
        <begin position="516"/>
        <end position="739"/>
    </location>
</feature>
<dbReference type="Proteomes" id="UP001249851">
    <property type="component" value="Unassembled WGS sequence"/>
</dbReference>
<comment type="caution">
    <text evidence="13">The sequence shown here is derived from an EMBL/GenBank/DDBJ whole genome shotgun (WGS) entry which is preliminary data.</text>
</comment>
<dbReference type="FunFam" id="1.10.510.10:FF:000986">
    <property type="entry name" value="Protein tyrosine kinase 2aa"/>
    <property type="match status" value="1"/>
</dbReference>
<dbReference type="InterPro" id="IPR001090">
    <property type="entry name" value="Ephrin_rcpt_lig-bd_dom"/>
</dbReference>
<dbReference type="CDD" id="cd00063">
    <property type="entry name" value="FN3"/>
    <property type="match status" value="2"/>
</dbReference>
<dbReference type="GO" id="GO:0005524">
    <property type="term" value="F:ATP binding"/>
    <property type="evidence" value="ECO:0007669"/>
    <property type="project" value="UniProtKB-UniRule"/>
</dbReference>
<dbReference type="GO" id="GO:0005886">
    <property type="term" value="C:plasma membrane"/>
    <property type="evidence" value="ECO:0007669"/>
    <property type="project" value="TreeGrafter"/>
</dbReference>
<sequence>MPRYAFYVYCVVHFYLPSKWYHPTQLNTVYAICNPDNLEEPNNWLRSDVIEVGDIGRLDVTIRYFTKPCKPSASFCKEYFYAYVWESNISVTPEQIPDPIKDFQRYRRFANVTRQLYKTNLTVPLEVTSKYIVMGIRDQGGCKELYSVKISYKVCIKKTLEDSLVLLPLTISREKSTPVQGSCGENSRQIVPGNLTVFCDSDGEWNASRLESRCVCKEDMENRGGVCLACPSGTFNEGKGFICTETPSEPRSASVYFVNESSAVLTWLLPEITGTPIDMSYDVTCQKSCEYFGSDCDYQTCNSGIDGQFTAEGLNTTIFTATNLAPFVNYSCKITAKNRVSQRAESKTKAADGERNSFTYVNLTTKGSVPGAPEDITVAYLVETNSVILSWTVKCKNGIIQEYRIEYFSVNDSSGSKNLSTRDSKIQIGSLPAGKTLRFQVYAVNNFGIGSPGVMTFYIPKVGNLGKLPLTFIAAASGGFDSNLPLDQRRYINPENYLDLKELLQTFTTEVDRSNTKLNGLIGQGEFADVYKGSIQTPKGKLVVAVKVLRPGSSEKNQKDFLSEASIMGQFNHPNVIRLVGVVTQSCPMMILTEFLESGSLDHFLKTHKGQLTTIQLLGMARGVACGMVYLSGMNFIHRGGKIAVRWTAPEALQSRKFSSASDVWSYGVLVWEIMTFCDRPYWEWNNYNVMNRVENGYRLPSPINCPKLVHNLMLNCWESDKIKRPTFADIVDSIDNFLRSPEDLNDGLSPVTEKFEVKRQQEFQSVDEWLHYINMDKYSEVLHAANIDSLDKVTGLGDKELREMGIKLIGHRNKMTKSIKALKGNSVQ</sequence>
<evidence type="ECO:0000259" key="12">
    <source>
        <dbReference type="PROSITE" id="PS51550"/>
    </source>
</evidence>
<evidence type="ECO:0000256" key="7">
    <source>
        <dbReference type="ARBA" id="ARBA00023170"/>
    </source>
</evidence>
<evidence type="ECO:0000256" key="6">
    <source>
        <dbReference type="ARBA" id="ARBA00023136"/>
    </source>
</evidence>
<dbReference type="Pfam" id="PF07714">
    <property type="entry name" value="PK_Tyr_Ser-Thr"/>
    <property type="match status" value="2"/>
</dbReference>
<comment type="subcellular location">
    <subcellularLocation>
        <location evidence="1">Membrane</location>
        <topology evidence="1">Single-pass membrane protein</topology>
    </subcellularLocation>
</comment>
<organism evidence="13 14">
    <name type="scientific">Acropora cervicornis</name>
    <name type="common">Staghorn coral</name>
    <dbReference type="NCBI Taxonomy" id="6130"/>
    <lineage>
        <taxon>Eukaryota</taxon>
        <taxon>Metazoa</taxon>
        <taxon>Cnidaria</taxon>
        <taxon>Anthozoa</taxon>
        <taxon>Hexacorallia</taxon>
        <taxon>Scleractinia</taxon>
        <taxon>Astrocoeniina</taxon>
        <taxon>Acroporidae</taxon>
        <taxon>Acropora</taxon>
    </lineage>
</organism>
<name>A0AAD9UWQ1_ACRCE</name>
<evidence type="ECO:0000256" key="8">
    <source>
        <dbReference type="PROSITE-ProRule" id="PRU10141"/>
    </source>
</evidence>
<feature type="domain" description="Eph LBD" evidence="12">
    <location>
        <begin position="1"/>
        <end position="160"/>
    </location>
</feature>
<feature type="domain" description="Fibronectin type-III" evidence="11">
    <location>
        <begin position="372"/>
        <end position="463"/>
    </location>
</feature>
<dbReference type="InterPro" id="IPR000719">
    <property type="entry name" value="Prot_kinase_dom"/>
</dbReference>
<dbReference type="SUPFAM" id="SSF49265">
    <property type="entry name" value="Fibronectin type III"/>
    <property type="match status" value="1"/>
</dbReference>
<dbReference type="SUPFAM" id="SSF47769">
    <property type="entry name" value="SAM/Pointed domain"/>
    <property type="match status" value="1"/>
</dbReference>
<gene>
    <name evidence="13" type="ORF">P5673_026204</name>
</gene>
<dbReference type="SUPFAM" id="SSF49785">
    <property type="entry name" value="Galactose-binding domain-like"/>
    <property type="match status" value="1"/>
</dbReference>
<evidence type="ECO:0000313" key="14">
    <source>
        <dbReference type="Proteomes" id="UP001249851"/>
    </source>
</evidence>
<dbReference type="PROSITE" id="PS51550">
    <property type="entry name" value="EPH_LBD"/>
    <property type="match status" value="1"/>
</dbReference>
<accession>A0AAD9UWQ1</accession>
<dbReference type="PANTHER" id="PTHR46877">
    <property type="entry name" value="EPH RECEPTOR A5"/>
    <property type="match status" value="1"/>
</dbReference>
<dbReference type="EMBL" id="JARQWQ010000084">
    <property type="protein sequence ID" value="KAK2552753.1"/>
    <property type="molecule type" value="Genomic_DNA"/>
</dbReference>
<dbReference type="InterPro" id="IPR013783">
    <property type="entry name" value="Ig-like_fold"/>
</dbReference>
<evidence type="ECO:0000259" key="11">
    <source>
        <dbReference type="PROSITE" id="PS50853"/>
    </source>
</evidence>
<keyword evidence="4 8" id="KW-0067">ATP-binding</keyword>
<feature type="binding site" evidence="8">
    <location>
        <position position="547"/>
    </location>
    <ligand>
        <name>ATP</name>
        <dbReference type="ChEBI" id="CHEBI:30616"/>
    </ligand>
</feature>
<dbReference type="SUPFAM" id="SSF56112">
    <property type="entry name" value="Protein kinase-like (PK-like)"/>
    <property type="match status" value="1"/>
</dbReference>
<protein>
    <submittedName>
        <fullName evidence="13">Ephrin type-B receptor 2</fullName>
    </submittedName>
</protein>
<keyword evidence="7 13" id="KW-0675">Receptor</keyword>
<reference evidence="13" key="2">
    <citation type="journal article" date="2023" name="Science">
        <title>Genomic signatures of disease resistance in endangered staghorn corals.</title>
        <authorList>
            <person name="Vollmer S.V."/>
            <person name="Selwyn J.D."/>
            <person name="Despard B.A."/>
            <person name="Roesel C.L."/>
        </authorList>
    </citation>
    <scope>NUCLEOTIDE SEQUENCE</scope>
    <source>
        <strain evidence="13">K2</strain>
    </source>
</reference>
<dbReference type="InterPro" id="IPR003961">
    <property type="entry name" value="FN3_dom"/>
</dbReference>
<proteinExistence type="predicted"/>
<evidence type="ECO:0000256" key="1">
    <source>
        <dbReference type="ARBA" id="ARBA00004167"/>
    </source>
</evidence>
<dbReference type="GO" id="GO:0005005">
    <property type="term" value="F:transmembrane-ephrin receptor activity"/>
    <property type="evidence" value="ECO:0007669"/>
    <property type="project" value="TreeGrafter"/>
</dbReference>
<dbReference type="SMART" id="SM00615">
    <property type="entry name" value="EPH_lbd"/>
    <property type="match status" value="1"/>
</dbReference>
<dbReference type="AlphaFoldDB" id="A0AAD9UWQ1"/>
<dbReference type="InterPro" id="IPR017441">
    <property type="entry name" value="Protein_kinase_ATP_BS"/>
</dbReference>
<dbReference type="InterPro" id="IPR008979">
    <property type="entry name" value="Galactose-bd-like_sf"/>
</dbReference>
<dbReference type="InterPro" id="IPR001245">
    <property type="entry name" value="Ser-Thr/Tyr_kinase_cat_dom"/>
</dbReference>
<evidence type="ECO:0000259" key="9">
    <source>
        <dbReference type="PROSITE" id="PS50011"/>
    </source>
</evidence>
<evidence type="ECO:0000256" key="5">
    <source>
        <dbReference type="ARBA" id="ARBA00022989"/>
    </source>
</evidence>
<dbReference type="Gene3D" id="1.10.150.50">
    <property type="entry name" value="Transcription Factor, Ets-1"/>
    <property type="match status" value="1"/>
</dbReference>
<dbReference type="PROSITE" id="PS00107">
    <property type="entry name" value="PROTEIN_KINASE_ATP"/>
    <property type="match status" value="1"/>
</dbReference>
<dbReference type="Pfam" id="PF00536">
    <property type="entry name" value="SAM_1"/>
    <property type="match status" value="1"/>
</dbReference>
<dbReference type="Pfam" id="PF00041">
    <property type="entry name" value="fn3"/>
    <property type="match status" value="2"/>
</dbReference>
<reference evidence="13" key="1">
    <citation type="journal article" date="2023" name="G3 (Bethesda)">
        <title>Whole genome assembly and annotation of the endangered Caribbean coral Acropora cervicornis.</title>
        <authorList>
            <person name="Selwyn J.D."/>
            <person name="Vollmer S.V."/>
        </authorList>
    </citation>
    <scope>NUCLEOTIDE SEQUENCE</scope>
    <source>
        <strain evidence="13">K2</strain>
    </source>
</reference>
<dbReference type="Gene3D" id="2.60.40.1770">
    <property type="entry name" value="ephrin a2 ectodomain"/>
    <property type="match status" value="1"/>
</dbReference>
<dbReference type="PROSITE" id="PS50853">
    <property type="entry name" value="FN3"/>
    <property type="match status" value="2"/>
</dbReference>
<dbReference type="SMART" id="SM00454">
    <property type="entry name" value="SAM"/>
    <property type="match status" value="1"/>
</dbReference>
<dbReference type="SMART" id="SM00060">
    <property type="entry name" value="FN3"/>
    <property type="match status" value="2"/>
</dbReference>
<keyword evidence="5" id="KW-1133">Transmembrane helix</keyword>
<evidence type="ECO:0000259" key="10">
    <source>
        <dbReference type="PROSITE" id="PS50105"/>
    </source>
</evidence>
<dbReference type="InterPro" id="IPR011009">
    <property type="entry name" value="Kinase-like_dom_sf"/>
</dbReference>
<evidence type="ECO:0000256" key="4">
    <source>
        <dbReference type="ARBA" id="ARBA00022840"/>
    </source>
</evidence>
<evidence type="ECO:0000256" key="3">
    <source>
        <dbReference type="ARBA" id="ARBA00022741"/>
    </source>
</evidence>
<evidence type="ECO:0000256" key="2">
    <source>
        <dbReference type="ARBA" id="ARBA00022692"/>
    </source>
</evidence>
<dbReference type="PROSITE" id="PS50105">
    <property type="entry name" value="SAM_DOMAIN"/>
    <property type="match status" value="1"/>
</dbReference>
<keyword evidence="2" id="KW-0812">Transmembrane</keyword>
<dbReference type="InterPro" id="IPR036116">
    <property type="entry name" value="FN3_sf"/>
</dbReference>
<dbReference type="Gene3D" id="1.10.510.10">
    <property type="entry name" value="Transferase(Phosphotransferase) domain 1"/>
    <property type="match status" value="2"/>
</dbReference>
<dbReference type="GO" id="GO:0030425">
    <property type="term" value="C:dendrite"/>
    <property type="evidence" value="ECO:0007669"/>
    <property type="project" value="TreeGrafter"/>
</dbReference>
<dbReference type="Gene3D" id="2.60.120.260">
    <property type="entry name" value="Galactose-binding domain-like"/>
    <property type="match status" value="1"/>
</dbReference>
<dbReference type="GO" id="GO:0007411">
    <property type="term" value="P:axon guidance"/>
    <property type="evidence" value="ECO:0007669"/>
    <property type="project" value="TreeGrafter"/>
</dbReference>
<feature type="domain" description="Fibronectin type-III" evidence="11">
    <location>
        <begin position="246"/>
        <end position="356"/>
    </location>
</feature>
<dbReference type="InterPro" id="IPR001660">
    <property type="entry name" value="SAM"/>
</dbReference>
<feature type="domain" description="SAM" evidence="10">
    <location>
        <begin position="762"/>
        <end position="826"/>
    </location>
</feature>
<dbReference type="FunFam" id="3.30.200.20:FF:000802">
    <property type="entry name" value="Ephrin receptor 1"/>
    <property type="match status" value="1"/>
</dbReference>
<dbReference type="Gene3D" id="3.30.200.20">
    <property type="entry name" value="Phosphorylase Kinase, domain 1"/>
    <property type="match status" value="1"/>
</dbReference>
<keyword evidence="6" id="KW-0472">Membrane</keyword>
<dbReference type="Gene3D" id="2.60.40.10">
    <property type="entry name" value="Immunoglobulins"/>
    <property type="match status" value="2"/>
</dbReference>
<dbReference type="InterPro" id="IPR050449">
    <property type="entry name" value="Ephrin_rcpt_TKs"/>
</dbReference>
<keyword evidence="3 8" id="KW-0547">Nucleotide-binding</keyword>
<evidence type="ECO:0000313" key="13">
    <source>
        <dbReference type="EMBL" id="KAK2552753.1"/>
    </source>
</evidence>
<dbReference type="PANTHER" id="PTHR46877:SF14">
    <property type="entry name" value="RECEPTOR PROTEIN-TYROSINE KINASE"/>
    <property type="match status" value="1"/>
</dbReference>
<dbReference type="InterPro" id="IPR013761">
    <property type="entry name" value="SAM/pointed_sf"/>
</dbReference>
<dbReference type="PROSITE" id="PS50011">
    <property type="entry name" value="PROTEIN_KINASE_DOM"/>
    <property type="match status" value="1"/>
</dbReference>